<evidence type="ECO:0000256" key="1">
    <source>
        <dbReference type="SAM" id="Phobius"/>
    </source>
</evidence>
<keyword evidence="1" id="KW-1133">Transmembrane helix</keyword>
<feature type="transmembrane region" description="Helical" evidence="1">
    <location>
        <begin position="147"/>
        <end position="173"/>
    </location>
</feature>
<organism evidence="2 3">
    <name type="scientific">Streptomyces gilvifuscus</name>
    <dbReference type="NCBI Taxonomy" id="1550617"/>
    <lineage>
        <taxon>Bacteria</taxon>
        <taxon>Bacillati</taxon>
        <taxon>Actinomycetota</taxon>
        <taxon>Actinomycetes</taxon>
        <taxon>Kitasatosporales</taxon>
        <taxon>Streptomycetaceae</taxon>
        <taxon>Streptomyces</taxon>
    </lineage>
</organism>
<dbReference type="EMBL" id="JAQOSK010000003">
    <property type="protein sequence ID" value="MDC2954711.1"/>
    <property type="molecule type" value="Genomic_DNA"/>
</dbReference>
<dbReference type="PANTHER" id="PTHR42305">
    <property type="entry name" value="MEMBRANE PROTEIN RV1733C-RELATED"/>
    <property type="match status" value="1"/>
</dbReference>
<evidence type="ECO:0000313" key="2">
    <source>
        <dbReference type="EMBL" id="MDC2954711.1"/>
    </source>
</evidence>
<sequence>MAAARPERPTRTRWWRLRRNPLRRTSYLVEAWLLLAVWTVALLAAVAAGVGAAGAIERDSAGLRAERHPVQAVLTKDAQSGTSSVDGVGDARAWATVRWTAADGTPRTGVARVAATSKAGSTTRIWLDAQDRLVPEPAGVGQARFEAVVLGTLAGVTVAGVVLLTGTGMCTLLDRRRLLQWDTEWARVDRQWGGKTR</sequence>
<gene>
    <name evidence="2" type="ORF">PO587_09575</name>
</gene>
<dbReference type="RefSeq" id="WP_272174867.1">
    <property type="nucleotide sequence ID" value="NZ_JAQOSK010000003.1"/>
</dbReference>
<protein>
    <recommendedName>
        <fullName evidence="4">Integral membrane protein</fullName>
    </recommendedName>
</protein>
<keyword evidence="1" id="KW-0812">Transmembrane</keyword>
<dbReference type="PANTHER" id="PTHR42305:SF1">
    <property type="entry name" value="MEMBRANE PROTEIN RV1733C-RELATED"/>
    <property type="match status" value="1"/>
</dbReference>
<keyword evidence="1" id="KW-0472">Membrane</keyword>
<reference evidence="2 3" key="1">
    <citation type="journal article" date="2015" name="Int. J. Syst. Evol. Microbiol.">
        <title>Streptomyces gilvifuscus sp. nov., an actinomycete that produces antibacterial compounds isolated from soil.</title>
        <authorList>
            <person name="Nguyen T.M."/>
            <person name="Kim J."/>
        </authorList>
    </citation>
    <scope>NUCLEOTIDE SEQUENCE [LARGE SCALE GENOMIC DNA]</scope>
    <source>
        <strain evidence="2 3">T113</strain>
    </source>
</reference>
<name>A0ABT5FQD9_9ACTN</name>
<evidence type="ECO:0000313" key="3">
    <source>
        <dbReference type="Proteomes" id="UP001221328"/>
    </source>
</evidence>
<dbReference type="InterPro" id="IPR039708">
    <property type="entry name" value="MT1774/Rv1733c-like"/>
</dbReference>
<accession>A0ABT5FQD9</accession>
<dbReference type="Proteomes" id="UP001221328">
    <property type="component" value="Unassembled WGS sequence"/>
</dbReference>
<evidence type="ECO:0008006" key="4">
    <source>
        <dbReference type="Google" id="ProtNLM"/>
    </source>
</evidence>
<keyword evidence="3" id="KW-1185">Reference proteome</keyword>
<proteinExistence type="predicted"/>
<comment type="caution">
    <text evidence="2">The sequence shown here is derived from an EMBL/GenBank/DDBJ whole genome shotgun (WGS) entry which is preliminary data.</text>
</comment>